<organism evidence="1 2">
    <name type="scientific">Kingella potus</name>
    <dbReference type="NCBI Taxonomy" id="265175"/>
    <lineage>
        <taxon>Bacteria</taxon>
        <taxon>Pseudomonadati</taxon>
        <taxon>Pseudomonadota</taxon>
        <taxon>Betaproteobacteria</taxon>
        <taxon>Neisseriales</taxon>
        <taxon>Neisseriaceae</taxon>
        <taxon>Kingella</taxon>
    </lineage>
</organism>
<gene>
    <name evidence="1" type="ORF">NCTC13336_00931</name>
</gene>
<sequence>MQLLYVTPQEILDFWFDKDTRRHWFTESQYLDLKIRTTYERVFRNAVNCELSDWRESVQGRLAEIIILDQFSRAIFRGKPHAYTQDRMALLLAQEAVRHQSFPFMEARQRQFILMPFLHSENRNIHTTAMGLFQRFGTAKSVRLETKHKSVIDRFGRYPHRNAILRRQSTPEEAAFLKMFPSGFEPDEDEDEDD</sequence>
<evidence type="ECO:0000313" key="2">
    <source>
        <dbReference type="Proteomes" id="UP000254293"/>
    </source>
</evidence>
<dbReference type="Pfam" id="PF06041">
    <property type="entry name" value="DUF924"/>
    <property type="match status" value="1"/>
</dbReference>
<dbReference type="AlphaFoldDB" id="A0A377QZC3"/>
<reference evidence="1 2" key="1">
    <citation type="submission" date="2018-06" db="EMBL/GenBank/DDBJ databases">
        <authorList>
            <consortium name="Pathogen Informatics"/>
            <person name="Doyle S."/>
        </authorList>
    </citation>
    <scope>NUCLEOTIDE SEQUENCE [LARGE SCALE GENOMIC DNA]</scope>
    <source>
        <strain evidence="1 2">NCTC13336</strain>
    </source>
</reference>
<accession>A0A377QZC3</accession>
<name>A0A377QZC3_9NEIS</name>
<dbReference type="SUPFAM" id="SSF48452">
    <property type="entry name" value="TPR-like"/>
    <property type="match status" value="1"/>
</dbReference>
<dbReference type="OrthoDB" id="7593450at2"/>
<dbReference type="Gene3D" id="1.20.58.320">
    <property type="entry name" value="TPR-like"/>
    <property type="match status" value="1"/>
</dbReference>
<dbReference type="Gene3D" id="1.25.40.10">
    <property type="entry name" value="Tetratricopeptide repeat domain"/>
    <property type="match status" value="1"/>
</dbReference>
<keyword evidence="2" id="KW-1185">Reference proteome</keyword>
<protein>
    <submittedName>
        <fullName evidence="1">Uncharacterized protein conserved in bacteria</fullName>
    </submittedName>
</protein>
<dbReference type="Proteomes" id="UP000254293">
    <property type="component" value="Unassembled WGS sequence"/>
</dbReference>
<proteinExistence type="predicted"/>
<evidence type="ECO:0000313" key="1">
    <source>
        <dbReference type="EMBL" id="STR00716.1"/>
    </source>
</evidence>
<dbReference type="EMBL" id="UGJJ01000001">
    <property type="protein sequence ID" value="STR00716.1"/>
    <property type="molecule type" value="Genomic_DNA"/>
</dbReference>
<dbReference type="RefSeq" id="WP_115307950.1">
    <property type="nucleotide sequence ID" value="NZ_CP091516.1"/>
</dbReference>
<dbReference type="InterPro" id="IPR010323">
    <property type="entry name" value="DUF924"/>
</dbReference>
<dbReference type="InterPro" id="IPR011990">
    <property type="entry name" value="TPR-like_helical_dom_sf"/>
</dbReference>